<comment type="caution">
    <text evidence="7">The sequence shown here is derived from an EMBL/GenBank/DDBJ whole genome shotgun (WGS) entry which is preliminary data.</text>
</comment>
<protein>
    <recommendedName>
        <fullName evidence="2">diguanylate cyclase</fullName>
        <ecNumber evidence="2">2.7.7.65</ecNumber>
    </recommendedName>
</protein>
<dbReference type="InterPro" id="IPR043128">
    <property type="entry name" value="Rev_trsase/Diguanyl_cyclase"/>
</dbReference>
<evidence type="ECO:0000313" key="8">
    <source>
        <dbReference type="Proteomes" id="UP000006251"/>
    </source>
</evidence>
<dbReference type="AlphaFoldDB" id="K6YB65"/>
<evidence type="ECO:0000256" key="3">
    <source>
        <dbReference type="ARBA" id="ARBA00034247"/>
    </source>
</evidence>
<feature type="domain" description="Response regulatory" evidence="5">
    <location>
        <begin position="7"/>
        <end position="122"/>
    </location>
</feature>
<dbReference type="GO" id="GO:0000160">
    <property type="term" value="P:phosphorelay signal transduction system"/>
    <property type="evidence" value="ECO:0007669"/>
    <property type="project" value="InterPro"/>
</dbReference>
<dbReference type="GO" id="GO:0005886">
    <property type="term" value="C:plasma membrane"/>
    <property type="evidence" value="ECO:0007669"/>
    <property type="project" value="TreeGrafter"/>
</dbReference>
<dbReference type="EMBL" id="BAEQ01000051">
    <property type="protein sequence ID" value="GAC29984.1"/>
    <property type="molecule type" value="Genomic_DNA"/>
</dbReference>
<comment type="cofactor">
    <cofactor evidence="1">
        <name>Mg(2+)</name>
        <dbReference type="ChEBI" id="CHEBI:18420"/>
    </cofactor>
</comment>
<keyword evidence="8" id="KW-1185">Reference proteome</keyword>
<dbReference type="InterPro" id="IPR011006">
    <property type="entry name" value="CheY-like_superfamily"/>
</dbReference>
<dbReference type="PANTHER" id="PTHR45138:SF9">
    <property type="entry name" value="DIGUANYLATE CYCLASE DGCM-RELATED"/>
    <property type="match status" value="1"/>
</dbReference>
<proteinExistence type="predicted"/>
<dbReference type="PROSITE" id="PS50110">
    <property type="entry name" value="RESPONSE_REGULATORY"/>
    <property type="match status" value="1"/>
</dbReference>
<dbReference type="FunFam" id="3.30.70.270:FF:000001">
    <property type="entry name" value="Diguanylate cyclase domain protein"/>
    <property type="match status" value="1"/>
</dbReference>
<sequence>MVKRRATILIVDDERINIQILDNALSDQYNILAAMSGEQAIKVALESRPCLILLDIILPDISGYEVCKALKNNKQTSHIPIIFVTAQSLPEDELKGLELGAIDYFRKPFLVPLIKVRIRNQIELVQKTAALEQLAWIDGLTGIPNRRSFDKRYFEACKYAVRSKRRICLILLDIDFFKQYNDYYGHAQGDVVLQQVARALEQGVTRPLDLVARYGGEEFVILLTDSSEKEGALLAEKVRQKIEDLAIPHIKSNINRTLTISVGVTTSSNDGGSLDSKALLETTDACLYEAKAMGRNTVVSADFRPRTPKSI</sequence>
<dbReference type="EC" id="2.7.7.65" evidence="2"/>
<evidence type="ECO:0000259" key="5">
    <source>
        <dbReference type="PROSITE" id="PS50110"/>
    </source>
</evidence>
<dbReference type="GO" id="GO:0052621">
    <property type="term" value="F:diguanylate cyclase activity"/>
    <property type="evidence" value="ECO:0007669"/>
    <property type="project" value="UniProtKB-EC"/>
</dbReference>
<dbReference type="Pfam" id="PF00990">
    <property type="entry name" value="GGDEF"/>
    <property type="match status" value="1"/>
</dbReference>
<dbReference type="InterPro" id="IPR050469">
    <property type="entry name" value="Diguanylate_Cyclase"/>
</dbReference>
<dbReference type="SMART" id="SM00267">
    <property type="entry name" value="GGDEF"/>
    <property type="match status" value="1"/>
</dbReference>
<dbReference type="GO" id="GO:0043709">
    <property type="term" value="P:cell adhesion involved in single-species biofilm formation"/>
    <property type="evidence" value="ECO:0007669"/>
    <property type="project" value="TreeGrafter"/>
</dbReference>
<feature type="modified residue" description="4-aspartylphosphate" evidence="4">
    <location>
        <position position="55"/>
    </location>
</feature>
<dbReference type="RefSeq" id="WP_006013631.1">
    <property type="nucleotide sequence ID" value="NZ_AUAV01000005.1"/>
</dbReference>
<name>K6YB65_9ALTE</name>
<dbReference type="GO" id="GO:1902201">
    <property type="term" value="P:negative regulation of bacterial-type flagellum-dependent cell motility"/>
    <property type="evidence" value="ECO:0007669"/>
    <property type="project" value="TreeGrafter"/>
</dbReference>
<gene>
    <name evidence="7" type="primary">pleD</name>
    <name evidence="7" type="ORF">GPAL_3133</name>
</gene>
<accession>K6YB65</accession>
<comment type="catalytic activity">
    <reaction evidence="3">
        <text>2 GTP = 3',3'-c-di-GMP + 2 diphosphate</text>
        <dbReference type="Rhea" id="RHEA:24898"/>
        <dbReference type="ChEBI" id="CHEBI:33019"/>
        <dbReference type="ChEBI" id="CHEBI:37565"/>
        <dbReference type="ChEBI" id="CHEBI:58805"/>
        <dbReference type="EC" id="2.7.7.65"/>
    </reaction>
</comment>
<reference evidence="8" key="1">
    <citation type="journal article" date="2014" name="Environ. Microbiol.">
        <title>Comparative genomics of the marine bacterial genus Glaciecola reveals the high degree of genomic diversity and genomic characteristic for cold adaptation.</title>
        <authorList>
            <person name="Qin Q.L."/>
            <person name="Xie B.B."/>
            <person name="Yu Y."/>
            <person name="Shu Y.L."/>
            <person name="Rong J.C."/>
            <person name="Zhang Y.J."/>
            <person name="Zhao D.L."/>
            <person name="Chen X.L."/>
            <person name="Zhang X.Y."/>
            <person name="Chen B."/>
            <person name="Zhou B.C."/>
            <person name="Zhang Y.Z."/>
        </authorList>
    </citation>
    <scope>NUCLEOTIDE SEQUENCE [LARGE SCALE GENOMIC DNA]</scope>
    <source>
        <strain evidence="8">ACAM 615</strain>
    </source>
</reference>
<dbReference type="InterPro" id="IPR001789">
    <property type="entry name" value="Sig_transdc_resp-reg_receiver"/>
</dbReference>
<evidence type="ECO:0000313" key="7">
    <source>
        <dbReference type="EMBL" id="GAC29984.1"/>
    </source>
</evidence>
<dbReference type="Gene3D" id="3.40.50.2300">
    <property type="match status" value="1"/>
</dbReference>
<dbReference type="NCBIfam" id="TIGR00254">
    <property type="entry name" value="GGDEF"/>
    <property type="match status" value="1"/>
</dbReference>
<dbReference type="InterPro" id="IPR000160">
    <property type="entry name" value="GGDEF_dom"/>
</dbReference>
<organism evidence="7 8">
    <name type="scientific">Brumicola pallidula DSM 14239 = ACAM 615</name>
    <dbReference type="NCBI Taxonomy" id="1121922"/>
    <lineage>
        <taxon>Bacteria</taxon>
        <taxon>Pseudomonadati</taxon>
        <taxon>Pseudomonadota</taxon>
        <taxon>Gammaproteobacteria</taxon>
        <taxon>Alteromonadales</taxon>
        <taxon>Alteromonadaceae</taxon>
        <taxon>Brumicola</taxon>
    </lineage>
</organism>
<evidence type="ECO:0000256" key="4">
    <source>
        <dbReference type="PROSITE-ProRule" id="PRU00169"/>
    </source>
</evidence>
<dbReference type="Proteomes" id="UP000006251">
    <property type="component" value="Unassembled WGS sequence"/>
</dbReference>
<dbReference type="OrthoDB" id="9812260at2"/>
<feature type="domain" description="GGDEF" evidence="6">
    <location>
        <begin position="165"/>
        <end position="303"/>
    </location>
</feature>
<dbReference type="PANTHER" id="PTHR45138">
    <property type="entry name" value="REGULATORY COMPONENTS OF SENSORY TRANSDUCTION SYSTEM"/>
    <property type="match status" value="1"/>
</dbReference>
<dbReference type="Gene3D" id="3.30.70.270">
    <property type="match status" value="1"/>
</dbReference>
<dbReference type="SUPFAM" id="SSF52172">
    <property type="entry name" value="CheY-like"/>
    <property type="match status" value="1"/>
</dbReference>
<dbReference type="PROSITE" id="PS50887">
    <property type="entry name" value="GGDEF"/>
    <property type="match status" value="1"/>
</dbReference>
<keyword evidence="4" id="KW-0597">Phosphoprotein</keyword>
<dbReference type="InterPro" id="IPR029787">
    <property type="entry name" value="Nucleotide_cyclase"/>
</dbReference>
<dbReference type="STRING" id="1121922.GCA_000428905_01240"/>
<evidence type="ECO:0000256" key="2">
    <source>
        <dbReference type="ARBA" id="ARBA00012528"/>
    </source>
</evidence>
<evidence type="ECO:0000256" key="1">
    <source>
        <dbReference type="ARBA" id="ARBA00001946"/>
    </source>
</evidence>
<dbReference type="SUPFAM" id="SSF55073">
    <property type="entry name" value="Nucleotide cyclase"/>
    <property type="match status" value="1"/>
</dbReference>
<dbReference type="SMART" id="SM00448">
    <property type="entry name" value="REC"/>
    <property type="match status" value="1"/>
</dbReference>
<evidence type="ECO:0000259" key="6">
    <source>
        <dbReference type="PROSITE" id="PS50887"/>
    </source>
</evidence>
<dbReference type="CDD" id="cd01949">
    <property type="entry name" value="GGDEF"/>
    <property type="match status" value="1"/>
</dbReference>
<dbReference type="Pfam" id="PF00072">
    <property type="entry name" value="Response_reg"/>
    <property type="match status" value="1"/>
</dbReference>